<keyword evidence="3" id="KW-1185">Reference proteome</keyword>
<evidence type="ECO:0000256" key="1">
    <source>
        <dbReference type="SAM" id="Phobius"/>
    </source>
</evidence>
<sequence length="739" mass="81678">MANTFTGRMRGISVFGWLVVLSILITAGFFAQREALDVPLSQVDGAYQTASGLYRLAAGERPGADFYPYLGVGLLYFLYPVFRLAGGDLAASVFASFFMVWLGTLFSIGLVAALLARAHRLWVGVLVAGGFGCVAMLLSADLHPLIAERLFPGNSLRPIRSLVPFIGAVLLFVLLRSRLNLPSKAIGAGMVSGLMFPWSNDYGVPAAAMLGLFAMAWVAWQERAIGWRPFVVPLVGLVTAVLLLALGTGGSPLAMLKYNLGVSHDQNWYFACWNEPCRIHGLGDLYGRFLGPAIGGWFWVLPGLALVAAVSRSFSLWLLTTIGATLLLGGLISAGAGHVDFGYAAAYLFWSRLVVYLAPLALVLWLLEHFRLRWWLVAAPLVALVAMATSLKPVWQHQQALQARQTQPERFVWSEPLGAYLPPEWAVYVEQGTALRGQRIVEDYWGLWSAATASFGGTPTDALIHALGPARGEFAEVMASRPEVVVTGAPAYLNFWSGWLLSSSWWFYEPLLRGYERGSSSPGTQVWVPSRVREWQTIGCRVSNGEAPEVIIETDRLGHYEVRLDYRARFSRGTLLLARNNLNYAKDAEGYVSIDPRAEQWTYPVALVRPGENRFGFRLTTRNDSLAGLRLQGCRARRIEADAPQLLPLINPHPNQAPYDLTDPHWSNGMHRWLPALLMENTAGNRALLVQGKRVHFYDGSVRQVVDQRENDSFLEIYLDGHPLHGGLGFPHEFEVEEP</sequence>
<feature type="transmembrane region" description="Helical" evidence="1">
    <location>
        <begin position="347"/>
        <end position="367"/>
    </location>
</feature>
<name>A0ABV7T9H8_9GAMM</name>
<feature type="transmembrane region" description="Helical" evidence="1">
    <location>
        <begin position="202"/>
        <end position="220"/>
    </location>
</feature>
<evidence type="ECO:0008006" key="4">
    <source>
        <dbReference type="Google" id="ProtNLM"/>
    </source>
</evidence>
<dbReference type="RefSeq" id="WP_386366641.1">
    <property type="nucleotide sequence ID" value="NZ_JBHRXZ010000024.1"/>
</dbReference>
<evidence type="ECO:0000313" key="3">
    <source>
        <dbReference type="Proteomes" id="UP001595630"/>
    </source>
</evidence>
<feature type="transmembrane region" description="Helical" evidence="1">
    <location>
        <begin position="66"/>
        <end position="82"/>
    </location>
</feature>
<protein>
    <recommendedName>
        <fullName evidence="4">Glycosyltransferase RgtA/B/C/D-like domain-containing protein</fullName>
    </recommendedName>
</protein>
<dbReference type="EMBL" id="JBHRXZ010000024">
    <property type="protein sequence ID" value="MFC3609257.1"/>
    <property type="molecule type" value="Genomic_DNA"/>
</dbReference>
<evidence type="ECO:0000313" key="2">
    <source>
        <dbReference type="EMBL" id="MFC3609257.1"/>
    </source>
</evidence>
<feature type="transmembrane region" description="Helical" evidence="1">
    <location>
        <begin position="12"/>
        <end position="31"/>
    </location>
</feature>
<keyword evidence="1" id="KW-0812">Transmembrane</keyword>
<feature type="transmembrane region" description="Helical" evidence="1">
    <location>
        <begin position="316"/>
        <end position="335"/>
    </location>
</feature>
<reference evidence="3" key="1">
    <citation type="journal article" date="2019" name="Int. J. Syst. Evol. Microbiol.">
        <title>The Global Catalogue of Microorganisms (GCM) 10K type strain sequencing project: providing services to taxonomists for standard genome sequencing and annotation.</title>
        <authorList>
            <consortium name="The Broad Institute Genomics Platform"/>
            <consortium name="The Broad Institute Genome Sequencing Center for Infectious Disease"/>
            <person name="Wu L."/>
            <person name="Ma J."/>
        </authorList>
    </citation>
    <scope>NUCLEOTIDE SEQUENCE [LARGE SCALE GENOMIC DNA]</scope>
    <source>
        <strain evidence="3">KCTC 42447</strain>
    </source>
</reference>
<feature type="transmembrane region" description="Helical" evidence="1">
    <location>
        <begin position="289"/>
        <end position="309"/>
    </location>
</feature>
<keyword evidence="1" id="KW-1133">Transmembrane helix</keyword>
<accession>A0ABV7T9H8</accession>
<organism evidence="2 3">
    <name type="scientific">Stutzerimonas tarimensis</name>
    <dbReference type="NCBI Taxonomy" id="1507735"/>
    <lineage>
        <taxon>Bacteria</taxon>
        <taxon>Pseudomonadati</taxon>
        <taxon>Pseudomonadota</taxon>
        <taxon>Gammaproteobacteria</taxon>
        <taxon>Pseudomonadales</taxon>
        <taxon>Pseudomonadaceae</taxon>
        <taxon>Stutzerimonas</taxon>
    </lineage>
</organism>
<comment type="caution">
    <text evidence="2">The sequence shown here is derived from an EMBL/GenBank/DDBJ whole genome shotgun (WGS) entry which is preliminary data.</text>
</comment>
<dbReference type="Proteomes" id="UP001595630">
    <property type="component" value="Unassembled WGS sequence"/>
</dbReference>
<proteinExistence type="predicted"/>
<keyword evidence="1" id="KW-0472">Membrane</keyword>
<feature type="transmembrane region" description="Helical" evidence="1">
    <location>
        <begin position="232"/>
        <end position="255"/>
    </location>
</feature>
<feature type="transmembrane region" description="Helical" evidence="1">
    <location>
        <begin position="374"/>
        <end position="395"/>
    </location>
</feature>
<gene>
    <name evidence="2" type="ORF">ACFOMF_15880</name>
</gene>
<feature type="transmembrane region" description="Helical" evidence="1">
    <location>
        <begin position="89"/>
        <end position="115"/>
    </location>
</feature>
<feature type="transmembrane region" description="Helical" evidence="1">
    <location>
        <begin position="121"/>
        <end position="140"/>
    </location>
</feature>
<feature type="transmembrane region" description="Helical" evidence="1">
    <location>
        <begin position="161"/>
        <end position="179"/>
    </location>
</feature>